<evidence type="ECO:0000313" key="3">
    <source>
        <dbReference type="EMBL" id="OGE89898.1"/>
    </source>
</evidence>
<comment type="similarity">
    <text evidence="2">Belongs to the UPP synthase family. Z-FPP synthase subfamily.</text>
</comment>
<dbReference type="NCBIfam" id="TIGR00055">
    <property type="entry name" value="uppS"/>
    <property type="match status" value="1"/>
</dbReference>
<evidence type="ECO:0000256" key="1">
    <source>
        <dbReference type="ARBA" id="ARBA00022679"/>
    </source>
</evidence>
<dbReference type="SUPFAM" id="SSF64005">
    <property type="entry name" value="Undecaprenyl diphosphate synthase"/>
    <property type="match status" value="1"/>
</dbReference>
<dbReference type="Proteomes" id="UP000178377">
    <property type="component" value="Unassembled WGS sequence"/>
</dbReference>
<dbReference type="CDD" id="cd00475">
    <property type="entry name" value="Cis_IPPS"/>
    <property type="match status" value="1"/>
</dbReference>
<sequence>MKTNDSKAPLHFAVIPDGNRRWAKSRGLKPWLGHKSALERFQEVFETAYDAGTRYLTFWAGSEDNLRKRDAMEVKFLVEYMADVLTNEANVRSLVERRTRARIIGRWHDIVPNTRLKEAIETLEQRTKEFSDSYLTILFGYDGKSEMLAAVGKLRDDNIAVTAEALKTRLWTGFLPPVDLVLRTGGEPHWSAGFMMWLTADSQFFFTDMLWPEVTRQTIKDIFADYAGRGRRFGK</sequence>
<dbReference type="GO" id="GO:0045547">
    <property type="term" value="F:ditrans,polycis-polyprenyl diphosphate synthase [(2E,6E)-farnesyl diphosphate specific] activity"/>
    <property type="evidence" value="ECO:0007669"/>
    <property type="project" value="TreeGrafter"/>
</dbReference>
<name>A0A1F5PIW7_9BACT</name>
<reference evidence="3 4" key="1">
    <citation type="journal article" date="2016" name="Nat. Commun.">
        <title>Thousands of microbial genomes shed light on interconnected biogeochemical processes in an aquifer system.</title>
        <authorList>
            <person name="Anantharaman K."/>
            <person name="Brown C.T."/>
            <person name="Hug L.A."/>
            <person name="Sharon I."/>
            <person name="Castelle C.J."/>
            <person name="Probst A.J."/>
            <person name="Thomas B.C."/>
            <person name="Singh A."/>
            <person name="Wilkins M.J."/>
            <person name="Karaoz U."/>
            <person name="Brodie E.L."/>
            <person name="Williams K.H."/>
            <person name="Hubbard S.S."/>
            <person name="Banfield J.F."/>
        </authorList>
    </citation>
    <scope>NUCLEOTIDE SEQUENCE [LARGE SCALE GENOMIC DNA]</scope>
</reference>
<keyword evidence="1 3" id="KW-0808">Transferase</keyword>
<dbReference type="STRING" id="1817828.A2722_03730"/>
<proteinExistence type="inferred from homology"/>
<gene>
    <name evidence="3" type="ORF">A2722_03730</name>
</gene>
<dbReference type="EMBL" id="MFEO01000015">
    <property type="protein sequence ID" value="OGE89898.1"/>
    <property type="molecule type" value="Genomic_DNA"/>
</dbReference>
<dbReference type="PANTHER" id="PTHR10291">
    <property type="entry name" value="DEHYDRODOLICHYL DIPHOSPHATE SYNTHASE FAMILY MEMBER"/>
    <property type="match status" value="1"/>
</dbReference>
<organism evidence="3 4">
    <name type="scientific">Candidatus Doudnabacteria bacterium RIFCSPHIGHO2_01_FULL_50_11</name>
    <dbReference type="NCBI Taxonomy" id="1817828"/>
    <lineage>
        <taxon>Bacteria</taxon>
        <taxon>Candidatus Doudnaibacteriota</taxon>
    </lineage>
</organism>
<evidence type="ECO:0000313" key="4">
    <source>
        <dbReference type="Proteomes" id="UP000178377"/>
    </source>
</evidence>
<dbReference type="InterPro" id="IPR036424">
    <property type="entry name" value="UPP_synth-like_sf"/>
</dbReference>
<protein>
    <submittedName>
        <fullName evidence="3">Di-trans,poly-cis-decaprenylcistransferase</fullName>
    </submittedName>
</protein>
<dbReference type="Pfam" id="PF01255">
    <property type="entry name" value="Prenyltransf"/>
    <property type="match status" value="1"/>
</dbReference>
<dbReference type="Gene3D" id="3.40.1180.10">
    <property type="entry name" value="Decaprenyl diphosphate synthase-like"/>
    <property type="match status" value="1"/>
</dbReference>
<dbReference type="InterPro" id="IPR001441">
    <property type="entry name" value="UPP_synth-like"/>
</dbReference>
<dbReference type="GO" id="GO:0016094">
    <property type="term" value="P:polyprenol biosynthetic process"/>
    <property type="evidence" value="ECO:0007669"/>
    <property type="project" value="TreeGrafter"/>
</dbReference>
<comment type="caution">
    <text evidence="3">The sequence shown here is derived from an EMBL/GenBank/DDBJ whole genome shotgun (WGS) entry which is preliminary data.</text>
</comment>
<dbReference type="PANTHER" id="PTHR10291:SF43">
    <property type="entry name" value="DEHYDRODOLICHYL DIPHOSPHATE SYNTHASE COMPLEX SUBUNIT DHDDS"/>
    <property type="match status" value="1"/>
</dbReference>
<dbReference type="AlphaFoldDB" id="A0A1F5PIW7"/>
<evidence type="ECO:0000256" key="2">
    <source>
        <dbReference type="ARBA" id="ARBA00038453"/>
    </source>
</evidence>
<accession>A0A1F5PIW7</accession>